<accession>A0A252F2K4</accession>
<evidence type="ECO:0000256" key="8">
    <source>
        <dbReference type="ARBA" id="ARBA00023027"/>
    </source>
</evidence>
<dbReference type="GO" id="GO:0106312">
    <property type="term" value="F:methylenetetrahydrofolate reductase (NADH) activity"/>
    <property type="evidence" value="ECO:0007669"/>
    <property type="project" value="UniProtKB-EC"/>
</dbReference>
<evidence type="ECO:0000313" key="13">
    <source>
        <dbReference type="EMBL" id="OUM19969.1"/>
    </source>
</evidence>
<keyword evidence="14" id="KW-1185">Reference proteome</keyword>
<keyword evidence="6 12" id="KW-0274">FAD</keyword>
<dbReference type="SUPFAM" id="SSF51730">
    <property type="entry name" value="FAD-linked oxidoreductase"/>
    <property type="match status" value="1"/>
</dbReference>
<name>A0A252F2K4_9FIRM</name>
<dbReference type="GO" id="GO:0009086">
    <property type="term" value="P:methionine biosynthetic process"/>
    <property type="evidence" value="ECO:0007669"/>
    <property type="project" value="UniProtKB-KW"/>
</dbReference>
<evidence type="ECO:0000256" key="7">
    <source>
        <dbReference type="ARBA" id="ARBA00023002"/>
    </source>
</evidence>
<evidence type="ECO:0000256" key="3">
    <source>
        <dbReference type="ARBA" id="ARBA00006743"/>
    </source>
</evidence>
<evidence type="ECO:0000256" key="9">
    <source>
        <dbReference type="ARBA" id="ARBA00023167"/>
    </source>
</evidence>
<dbReference type="InterPro" id="IPR004620">
    <property type="entry name" value="MTHF_reductase_bac"/>
</dbReference>
<keyword evidence="9" id="KW-0486">Methionine biosynthesis</keyword>
<evidence type="ECO:0000256" key="11">
    <source>
        <dbReference type="ARBA" id="ARBA00048628"/>
    </source>
</evidence>
<protein>
    <recommendedName>
        <fullName evidence="12">Methylenetetrahydrofolate reductase</fullName>
        <ecNumber evidence="12">1.5.1.54</ecNumber>
    </recommendedName>
</protein>
<comment type="similarity">
    <text evidence="3 12">Belongs to the methylenetetrahydrofolate reductase family.</text>
</comment>
<dbReference type="GO" id="GO:0005829">
    <property type="term" value="C:cytosol"/>
    <property type="evidence" value="ECO:0007669"/>
    <property type="project" value="InterPro"/>
</dbReference>
<comment type="pathway">
    <text evidence="10">Amino-acid biosynthesis; L-methionine biosynthesis via de novo pathway.</text>
</comment>
<evidence type="ECO:0000256" key="1">
    <source>
        <dbReference type="ARBA" id="ARBA00001974"/>
    </source>
</evidence>
<dbReference type="PANTHER" id="PTHR45754:SF3">
    <property type="entry name" value="METHYLENETETRAHYDROFOLATE REDUCTASE (NADPH)"/>
    <property type="match status" value="1"/>
</dbReference>
<dbReference type="GO" id="GO:0035999">
    <property type="term" value="P:tetrahydrofolate interconversion"/>
    <property type="evidence" value="ECO:0007669"/>
    <property type="project" value="UniProtKB-UniPathway"/>
</dbReference>
<keyword evidence="5 12" id="KW-0285">Flavoprotein</keyword>
<comment type="cofactor">
    <cofactor evidence="1 12">
        <name>FAD</name>
        <dbReference type="ChEBI" id="CHEBI:57692"/>
    </cofactor>
</comment>
<dbReference type="Pfam" id="PF02219">
    <property type="entry name" value="MTHFR"/>
    <property type="match status" value="1"/>
</dbReference>
<dbReference type="CDD" id="cd00537">
    <property type="entry name" value="MTHFR"/>
    <property type="match status" value="1"/>
</dbReference>
<evidence type="ECO:0000256" key="12">
    <source>
        <dbReference type="RuleBase" id="RU003862"/>
    </source>
</evidence>
<dbReference type="InterPro" id="IPR029041">
    <property type="entry name" value="FAD-linked_oxidoreductase-like"/>
</dbReference>
<dbReference type="Proteomes" id="UP000194903">
    <property type="component" value="Unassembled WGS sequence"/>
</dbReference>
<dbReference type="Gene3D" id="3.20.20.220">
    <property type="match status" value="1"/>
</dbReference>
<dbReference type="RefSeq" id="WP_087021255.1">
    <property type="nucleotide sequence ID" value="NZ_CP178353.1"/>
</dbReference>
<keyword evidence="7 12" id="KW-0560">Oxidoreductase</keyword>
<evidence type="ECO:0000256" key="10">
    <source>
        <dbReference type="ARBA" id="ARBA00034478"/>
    </source>
</evidence>
<sequence>MKISDIFQTKKTVFSLEVFPPKKTSKIDTIYDTIERLSDLNPDFISVTYGAGGTGTGSLTAKIASDLKNIYHIEPLAHLTAIHTTRQQATDILTELRENGIENVLALRGDLHPDLPIPGDFKYASDLTKFIADFGGFDICGACYPEGHPESEDVISDVTNTRPKVDAGATHLISQLFFDNNDFYAFQDRAKLAGINVPIEAGIMPVINKAQIERMVSTCGASLPRKFAHMVSRYENDPEALFDAGIAYAVDQIIDLIASGVDGIHLYTMNNPRVAHLIYTRIRKVLEASNKA</sequence>
<organism evidence="13 14">
    <name type="scientific">Butyricicoccus porcorum</name>
    <dbReference type="NCBI Taxonomy" id="1945634"/>
    <lineage>
        <taxon>Bacteria</taxon>
        <taxon>Bacillati</taxon>
        <taxon>Bacillota</taxon>
        <taxon>Clostridia</taxon>
        <taxon>Eubacteriales</taxon>
        <taxon>Butyricicoccaceae</taxon>
        <taxon>Butyricicoccus</taxon>
    </lineage>
</organism>
<dbReference type="UniPathway" id="UPA00193"/>
<dbReference type="EMBL" id="NHOC01000009">
    <property type="protein sequence ID" value="OUM19969.1"/>
    <property type="molecule type" value="Genomic_DNA"/>
</dbReference>
<dbReference type="EC" id="1.5.1.54" evidence="12"/>
<evidence type="ECO:0000256" key="6">
    <source>
        <dbReference type="ARBA" id="ARBA00022827"/>
    </source>
</evidence>
<dbReference type="AlphaFoldDB" id="A0A252F2K4"/>
<reference evidence="13 14" key="1">
    <citation type="submission" date="2017-05" db="EMBL/GenBank/DDBJ databases">
        <title>Butyricicoccus porcorum sp. nov. a butyrate-producing bacterium from the swine intestinal tract.</title>
        <authorList>
            <person name="Trachsel J."/>
            <person name="Humphrey S."/>
            <person name="Allen H.K."/>
        </authorList>
    </citation>
    <scope>NUCLEOTIDE SEQUENCE [LARGE SCALE GENOMIC DNA]</scope>
    <source>
        <strain evidence="13">BB10</strain>
    </source>
</reference>
<evidence type="ECO:0000256" key="2">
    <source>
        <dbReference type="ARBA" id="ARBA00004777"/>
    </source>
</evidence>
<keyword evidence="4" id="KW-0028">Amino-acid biosynthesis</keyword>
<evidence type="ECO:0000256" key="5">
    <source>
        <dbReference type="ARBA" id="ARBA00022630"/>
    </source>
</evidence>
<dbReference type="PANTHER" id="PTHR45754">
    <property type="entry name" value="METHYLENETETRAHYDROFOLATE REDUCTASE"/>
    <property type="match status" value="1"/>
</dbReference>
<proteinExistence type="inferred from homology"/>
<dbReference type="OrthoDB" id="9812555at2"/>
<gene>
    <name evidence="13" type="ORF">CBW42_10855</name>
</gene>
<comment type="catalytic activity">
    <reaction evidence="11">
        <text>(6S)-5-methyl-5,6,7,8-tetrahydrofolate + NAD(+) = (6R)-5,10-methylene-5,6,7,8-tetrahydrofolate + NADH + H(+)</text>
        <dbReference type="Rhea" id="RHEA:19821"/>
        <dbReference type="ChEBI" id="CHEBI:15378"/>
        <dbReference type="ChEBI" id="CHEBI:15636"/>
        <dbReference type="ChEBI" id="CHEBI:18608"/>
        <dbReference type="ChEBI" id="CHEBI:57540"/>
        <dbReference type="ChEBI" id="CHEBI:57945"/>
        <dbReference type="EC" id="1.5.1.54"/>
    </reaction>
    <physiologicalReaction direction="right-to-left" evidence="11">
        <dbReference type="Rhea" id="RHEA:19823"/>
    </physiologicalReaction>
</comment>
<dbReference type="NCBIfam" id="TIGR00676">
    <property type="entry name" value="fadh2"/>
    <property type="match status" value="1"/>
</dbReference>
<comment type="caution">
    <text evidence="13">The sequence shown here is derived from an EMBL/GenBank/DDBJ whole genome shotgun (WGS) entry which is preliminary data.</text>
</comment>
<evidence type="ECO:0000313" key="14">
    <source>
        <dbReference type="Proteomes" id="UP000194903"/>
    </source>
</evidence>
<dbReference type="GO" id="GO:0071949">
    <property type="term" value="F:FAD binding"/>
    <property type="evidence" value="ECO:0007669"/>
    <property type="project" value="TreeGrafter"/>
</dbReference>
<evidence type="ECO:0000256" key="4">
    <source>
        <dbReference type="ARBA" id="ARBA00022605"/>
    </source>
</evidence>
<dbReference type="InterPro" id="IPR003171">
    <property type="entry name" value="Mehydrof_redctse-like"/>
</dbReference>
<keyword evidence="8" id="KW-0520">NAD</keyword>
<comment type="pathway">
    <text evidence="2 12">One-carbon metabolism; tetrahydrofolate interconversion.</text>
</comment>